<proteinExistence type="predicted"/>
<name>A0A9P6J8P0_MORAP</name>
<comment type="caution">
    <text evidence="2">The sequence shown here is derived from an EMBL/GenBank/DDBJ whole genome shotgun (WGS) entry which is preliminary data.</text>
</comment>
<accession>A0A9P6J8P0</accession>
<dbReference type="Proteomes" id="UP000738359">
    <property type="component" value="Unassembled WGS sequence"/>
</dbReference>
<protein>
    <submittedName>
        <fullName evidence="2">Uncharacterized protein</fullName>
    </submittedName>
</protein>
<gene>
    <name evidence="2" type="ORF">BGZ70_007611</name>
</gene>
<feature type="non-terminal residue" evidence="2">
    <location>
        <position position="1"/>
    </location>
</feature>
<feature type="region of interest" description="Disordered" evidence="1">
    <location>
        <begin position="59"/>
        <end position="93"/>
    </location>
</feature>
<reference evidence="2" key="1">
    <citation type="journal article" date="2020" name="Fungal Divers.">
        <title>Resolving the Mortierellaceae phylogeny through synthesis of multi-gene phylogenetics and phylogenomics.</title>
        <authorList>
            <person name="Vandepol N."/>
            <person name="Liber J."/>
            <person name="Desiro A."/>
            <person name="Na H."/>
            <person name="Kennedy M."/>
            <person name="Barry K."/>
            <person name="Grigoriev I.V."/>
            <person name="Miller A.N."/>
            <person name="O'Donnell K."/>
            <person name="Stajich J.E."/>
            <person name="Bonito G."/>
        </authorList>
    </citation>
    <scope>NUCLEOTIDE SEQUENCE</scope>
    <source>
        <strain evidence="2">CK1249</strain>
    </source>
</reference>
<sequence length="93" mass="10382">QQENGSPQSSRQLRRRLHRQVHQAGFRHGQLCRFALWQEPAAGSGPADAWWSELWPEPAMEPEPAAPVSAATRSELPHQARSSLQGPAERLPI</sequence>
<feature type="non-terminal residue" evidence="2">
    <location>
        <position position="93"/>
    </location>
</feature>
<organism evidence="2 3">
    <name type="scientific">Mortierella alpina</name>
    <name type="common">Oleaginous fungus</name>
    <name type="synonym">Mortierella renispora</name>
    <dbReference type="NCBI Taxonomy" id="64518"/>
    <lineage>
        <taxon>Eukaryota</taxon>
        <taxon>Fungi</taxon>
        <taxon>Fungi incertae sedis</taxon>
        <taxon>Mucoromycota</taxon>
        <taxon>Mortierellomycotina</taxon>
        <taxon>Mortierellomycetes</taxon>
        <taxon>Mortierellales</taxon>
        <taxon>Mortierellaceae</taxon>
        <taxon>Mortierella</taxon>
    </lineage>
</organism>
<evidence type="ECO:0000313" key="2">
    <source>
        <dbReference type="EMBL" id="KAF9963155.1"/>
    </source>
</evidence>
<keyword evidence="3" id="KW-1185">Reference proteome</keyword>
<evidence type="ECO:0000256" key="1">
    <source>
        <dbReference type="SAM" id="MobiDB-lite"/>
    </source>
</evidence>
<dbReference type="AlphaFoldDB" id="A0A9P6J8P0"/>
<feature type="region of interest" description="Disordered" evidence="1">
    <location>
        <begin position="1"/>
        <end position="20"/>
    </location>
</feature>
<dbReference type="EMBL" id="JAAAHY010000493">
    <property type="protein sequence ID" value="KAF9963155.1"/>
    <property type="molecule type" value="Genomic_DNA"/>
</dbReference>
<evidence type="ECO:0000313" key="3">
    <source>
        <dbReference type="Proteomes" id="UP000738359"/>
    </source>
</evidence>